<dbReference type="InterPro" id="IPR002347">
    <property type="entry name" value="SDR_fam"/>
</dbReference>
<evidence type="ECO:0000313" key="2">
    <source>
        <dbReference type="EMBL" id="OXT00737.1"/>
    </source>
</evidence>
<proteinExistence type="inferred from homology"/>
<dbReference type="Proteomes" id="UP000215405">
    <property type="component" value="Unassembled WGS sequence"/>
</dbReference>
<dbReference type="Pfam" id="PF13561">
    <property type="entry name" value="adh_short_C2"/>
    <property type="match status" value="1"/>
</dbReference>
<reference evidence="3" key="1">
    <citation type="journal article" date="2017" name="Int. J. Syst. Evol. Microbiol.">
        <title>Notoacmeibacter marinus gen. nov., sp. nov., isolated from the gut of a limpet and proposal of Notoacmeibacteraceae fam. nov. in the order Rhizobiales of the class Alphaproteobacteria.</title>
        <authorList>
            <person name="Huang Z."/>
            <person name="Guo F."/>
            <person name="Lai Q."/>
        </authorList>
    </citation>
    <scope>NUCLEOTIDE SEQUENCE [LARGE SCALE GENOMIC DNA]</scope>
    <source>
        <strain evidence="3">XMTR2A4</strain>
    </source>
</reference>
<accession>A0A231UXZ6</accession>
<organism evidence="2 3">
    <name type="scientific">Notoacmeibacter marinus</name>
    <dbReference type="NCBI Taxonomy" id="1876515"/>
    <lineage>
        <taxon>Bacteria</taxon>
        <taxon>Pseudomonadati</taxon>
        <taxon>Pseudomonadota</taxon>
        <taxon>Alphaproteobacteria</taxon>
        <taxon>Hyphomicrobiales</taxon>
        <taxon>Notoacmeibacteraceae</taxon>
        <taxon>Notoacmeibacter</taxon>
    </lineage>
</organism>
<comment type="caution">
    <text evidence="2">The sequence shown here is derived from an EMBL/GenBank/DDBJ whole genome shotgun (WGS) entry which is preliminary data.</text>
</comment>
<dbReference type="GO" id="GO:0016616">
    <property type="term" value="F:oxidoreductase activity, acting on the CH-OH group of donors, NAD or NADP as acceptor"/>
    <property type="evidence" value="ECO:0007669"/>
    <property type="project" value="TreeGrafter"/>
</dbReference>
<dbReference type="RefSeq" id="WP_094077556.1">
    <property type="nucleotide sequence ID" value="NZ_NBYO01000002.1"/>
</dbReference>
<name>A0A231UXZ6_9HYPH</name>
<dbReference type="PRINTS" id="PR00080">
    <property type="entry name" value="SDRFAMILY"/>
</dbReference>
<dbReference type="PROSITE" id="PS00061">
    <property type="entry name" value="ADH_SHORT"/>
    <property type="match status" value="1"/>
</dbReference>
<dbReference type="Gene3D" id="3.40.50.720">
    <property type="entry name" value="NAD(P)-binding Rossmann-like Domain"/>
    <property type="match status" value="1"/>
</dbReference>
<dbReference type="PRINTS" id="PR00081">
    <property type="entry name" value="GDHRDH"/>
</dbReference>
<comment type="similarity">
    <text evidence="1">Belongs to the short-chain dehydrogenases/reductases (SDR) family.</text>
</comment>
<sequence length="257" mass="26288">MNRFENRTIIVTGANGGFGTAAAKALAAEGALLVLSDLAGEPSEALAELEPDRFAYVSGDVTEPSLHDTLVTVAKERFGRLDIAINNAGIAHSYSRLEDIPADLARKVVEVDLMGVFHALAAQIPALQAEAKTRNGCAIVNIASVAGLGGAPGLGVYAAAKHGVVGLTKTAAAENARRGIRVNAVCPAFARTPMALDEIARSGQPEAEAEAFMTRGVPMGRLGEVSEVVAAILFAADPANGFMTGQAIAVDGGIGSI</sequence>
<dbReference type="FunFam" id="3.40.50.720:FF:000084">
    <property type="entry name" value="Short-chain dehydrogenase reductase"/>
    <property type="match status" value="1"/>
</dbReference>
<dbReference type="PANTHER" id="PTHR42760">
    <property type="entry name" value="SHORT-CHAIN DEHYDROGENASES/REDUCTASES FAMILY MEMBER"/>
    <property type="match status" value="1"/>
</dbReference>
<dbReference type="EMBL" id="NBYO01000002">
    <property type="protein sequence ID" value="OXT00737.1"/>
    <property type="molecule type" value="Genomic_DNA"/>
</dbReference>
<dbReference type="AlphaFoldDB" id="A0A231UXZ6"/>
<dbReference type="InterPro" id="IPR036291">
    <property type="entry name" value="NAD(P)-bd_dom_sf"/>
</dbReference>
<gene>
    <name evidence="2" type="ORF">B7H23_11695</name>
</gene>
<protein>
    <submittedName>
        <fullName evidence="2">Oxidoreductase</fullName>
    </submittedName>
</protein>
<evidence type="ECO:0000256" key="1">
    <source>
        <dbReference type="ARBA" id="ARBA00006484"/>
    </source>
</evidence>
<dbReference type="InterPro" id="IPR020904">
    <property type="entry name" value="Sc_DH/Rdtase_CS"/>
</dbReference>
<evidence type="ECO:0000313" key="3">
    <source>
        <dbReference type="Proteomes" id="UP000215405"/>
    </source>
</evidence>
<keyword evidence="3" id="KW-1185">Reference proteome</keyword>
<dbReference type="SUPFAM" id="SSF51735">
    <property type="entry name" value="NAD(P)-binding Rossmann-fold domains"/>
    <property type="match status" value="1"/>
</dbReference>